<sequence length="367" mass="41473">MAAAKVCTSLAIFFFVCFSSSESIGMFTHRTFVTDGPLRSFTEAPEYRNADICSTSTAASSSASDGDTCDPSDVHIAMTLDRRYLRGTIAAVHSILRHTSCPNSVFFHFFASPESTLSLSFLLRSTFTSLKFKIYPFSKDQVSGLISPSTIRFALDNPLNYVRNYIADIVESCVTRVIYLDSDVVVVDDIRTLWSTNIPEPTVIAAPEYCHANFTNYFTDAFWADPKLSSVFTRRKDNYDSEPCYFNTGVMVMDLARWRRGFYGERIRRWMMVQKRGRPRIYELGSLPPLLLVFAGKIKAVEHRWNQHGLGGDNADGNCRNLHPGPTSLLHWSGKGKPWVRLDAGSPCSVDHLWAPYDLYIKQYNTH</sequence>
<evidence type="ECO:0000256" key="3">
    <source>
        <dbReference type="ARBA" id="ARBA00022676"/>
    </source>
</evidence>
<evidence type="ECO:0000313" key="7">
    <source>
        <dbReference type="EMBL" id="KMZ62813.1"/>
    </source>
</evidence>
<evidence type="ECO:0000256" key="2">
    <source>
        <dbReference type="ARBA" id="ARBA00006351"/>
    </source>
</evidence>
<organism evidence="7 8">
    <name type="scientific">Zostera marina</name>
    <name type="common">Eelgrass</name>
    <dbReference type="NCBI Taxonomy" id="29655"/>
    <lineage>
        <taxon>Eukaryota</taxon>
        <taxon>Viridiplantae</taxon>
        <taxon>Streptophyta</taxon>
        <taxon>Embryophyta</taxon>
        <taxon>Tracheophyta</taxon>
        <taxon>Spermatophyta</taxon>
        <taxon>Magnoliopsida</taxon>
        <taxon>Liliopsida</taxon>
        <taxon>Zosteraceae</taxon>
        <taxon>Zostera</taxon>
    </lineage>
</organism>
<name>A0A0K9P1F7_ZOSMR</name>
<gene>
    <name evidence="7" type="ORF">ZOSMA_440G00090</name>
</gene>
<accession>A0A0K9P1F7</accession>
<keyword evidence="3" id="KW-0328">Glycosyltransferase</keyword>
<proteinExistence type="inferred from homology"/>
<keyword evidence="4 7" id="KW-0808">Transferase</keyword>
<keyword evidence="8" id="KW-1185">Reference proteome</keyword>
<evidence type="ECO:0000256" key="4">
    <source>
        <dbReference type="ARBA" id="ARBA00022679"/>
    </source>
</evidence>
<dbReference type="GO" id="GO:0016757">
    <property type="term" value="F:glycosyltransferase activity"/>
    <property type="evidence" value="ECO:0007669"/>
    <property type="project" value="UniProtKB-KW"/>
</dbReference>
<dbReference type="PANTHER" id="PTHR13778">
    <property type="entry name" value="GLYCOSYLTRANSFERASE 8 DOMAIN-CONTAINING PROTEIN"/>
    <property type="match status" value="1"/>
</dbReference>
<evidence type="ECO:0000256" key="6">
    <source>
        <dbReference type="SAM" id="SignalP"/>
    </source>
</evidence>
<comment type="caution">
    <text evidence="7">The sequence shown here is derived from an EMBL/GenBank/DDBJ whole genome shotgun (WGS) entry which is preliminary data.</text>
</comment>
<dbReference type="GO" id="GO:0005794">
    <property type="term" value="C:Golgi apparatus"/>
    <property type="evidence" value="ECO:0000318"/>
    <property type="project" value="GO_Central"/>
</dbReference>
<evidence type="ECO:0000256" key="1">
    <source>
        <dbReference type="ARBA" id="ARBA00004877"/>
    </source>
</evidence>
<dbReference type="SUPFAM" id="SSF53448">
    <property type="entry name" value="Nucleotide-diphospho-sugar transferases"/>
    <property type="match status" value="1"/>
</dbReference>
<dbReference type="Pfam" id="PF01501">
    <property type="entry name" value="Glyco_transf_8"/>
    <property type="match status" value="1"/>
</dbReference>
<dbReference type="EC" id="2.4.1.-" evidence="5"/>
<reference evidence="8" key="1">
    <citation type="journal article" date="2016" name="Nature">
        <title>The genome of the seagrass Zostera marina reveals angiosperm adaptation to the sea.</title>
        <authorList>
            <person name="Olsen J.L."/>
            <person name="Rouze P."/>
            <person name="Verhelst B."/>
            <person name="Lin Y.-C."/>
            <person name="Bayer T."/>
            <person name="Collen J."/>
            <person name="Dattolo E."/>
            <person name="De Paoli E."/>
            <person name="Dittami S."/>
            <person name="Maumus F."/>
            <person name="Michel G."/>
            <person name="Kersting A."/>
            <person name="Lauritano C."/>
            <person name="Lohaus R."/>
            <person name="Toepel M."/>
            <person name="Tonon T."/>
            <person name="Vanneste K."/>
            <person name="Amirebrahimi M."/>
            <person name="Brakel J."/>
            <person name="Bostroem C."/>
            <person name="Chovatia M."/>
            <person name="Grimwood J."/>
            <person name="Jenkins J.W."/>
            <person name="Jueterbock A."/>
            <person name="Mraz A."/>
            <person name="Stam W.T."/>
            <person name="Tice H."/>
            <person name="Bornberg-Bauer E."/>
            <person name="Green P.J."/>
            <person name="Pearson G.A."/>
            <person name="Procaccini G."/>
            <person name="Duarte C.M."/>
            <person name="Schmutz J."/>
            <person name="Reusch T.B.H."/>
            <person name="Van de Peer Y."/>
        </authorList>
    </citation>
    <scope>NUCLEOTIDE SEQUENCE [LARGE SCALE GENOMIC DNA]</scope>
    <source>
        <strain evidence="8">cv. Finnish</strain>
    </source>
</reference>
<dbReference type="Gene3D" id="3.90.550.10">
    <property type="entry name" value="Spore Coat Polysaccharide Biosynthesis Protein SpsA, Chain A"/>
    <property type="match status" value="1"/>
</dbReference>
<comment type="similarity">
    <text evidence="2 5">Belongs to the glycosyltransferase 8 family.</text>
</comment>
<comment type="pathway">
    <text evidence="1">Glycan metabolism; pectin biosynthesis.</text>
</comment>
<dbReference type="OMA" id="CEDAMIT"/>
<evidence type="ECO:0000313" key="8">
    <source>
        <dbReference type="Proteomes" id="UP000036987"/>
    </source>
</evidence>
<dbReference type="InterPro" id="IPR050748">
    <property type="entry name" value="Glycosyltrans_8_dom-fam"/>
</dbReference>
<dbReference type="PANTHER" id="PTHR13778:SF40">
    <property type="entry name" value="GALACTURONOSYLTRANSFERASE-LIKE 9-RELATED"/>
    <property type="match status" value="1"/>
</dbReference>
<keyword evidence="6" id="KW-0732">Signal</keyword>
<feature type="signal peptide" evidence="6">
    <location>
        <begin position="1"/>
        <end position="21"/>
    </location>
</feature>
<dbReference type="Proteomes" id="UP000036987">
    <property type="component" value="Unassembled WGS sequence"/>
</dbReference>
<feature type="chain" id="PRO_5005527548" description="Hexosyltransferase" evidence="6">
    <location>
        <begin position="22"/>
        <end position="367"/>
    </location>
</feature>
<dbReference type="InterPro" id="IPR029044">
    <property type="entry name" value="Nucleotide-diphossugar_trans"/>
</dbReference>
<protein>
    <recommendedName>
        <fullName evidence="5">Hexosyltransferase</fullName>
        <ecNumber evidence="5">2.4.1.-</ecNumber>
    </recommendedName>
</protein>
<dbReference type="EMBL" id="LFYR01001306">
    <property type="protein sequence ID" value="KMZ62813.1"/>
    <property type="molecule type" value="Genomic_DNA"/>
</dbReference>
<dbReference type="AlphaFoldDB" id="A0A0K9P1F7"/>
<evidence type="ECO:0000256" key="5">
    <source>
        <dbReference type="RuleBase" id="RU362027"/>
    </source>
</evidence>
<dbReference type="InterPro" id="IPR002495">
    <property type="entry name" value="Glyco_trans_8"/>
</dbReference>
<dbReference type="OrthoDB" id="411524at2759"/>